<comment type="caution">
    <text evidence="2">The sequence shown here is derived from an EMBL/GenBank/DDBJ whole genome shotgun (WGS) entry which is preliminary data.</text>
</comment>
<reference evidence="3" key="1">
    <citation type="submission" date="2017-09" db="EMBL/GenBank/DDBJ databases">
        <title>Depth-based differentiation of microbial function through sediment-hosted aquifers and enrichment of novel symbionts in the deep terrestrial subsurface.</title>
        <authorList>
            <person name="Probst A.J."/>
            <person name="Ladd B."/>
            <person name="Jarett J.K."/>
            <person name="Geller-Mcgrath D.E."/>
            <person name="Sieber C.M.K."/>
            <person name="Emerson J.B."/>
            <person name="Anantharaman K."/>
            <person name="Thomas B.C."/>
            <person name="Malmstrom R."/>
            <person name="Stieglmeier M."/>
            <person name="Klingl A."/>
            <person name="Woyke T."/>
            <person name="Ryan C.M."/>
            <person name="Banfield J.F."/>
        </authorList>
    </citation>
    <scope>NUCLEOTIDE SEQUENCE [LARGE SCALE GENOMIC DNA]</scope>
</reference>
<dbReference type="AlphaFoldDB" id="A0A2H0U7K4"/>
<name>A0A2H0U7K4_9BACT</name>
<sequence length="287" mass="29868">MAYIVFDIGGTQTRVALAEESSVLGDLETYDTPQSYDEGVERLAAAVGRLSDGHNVEAIAGGLPGLFDASKQRLVRAPNLTGWIGEPIAEALAARIGLPVFLENDAALGALGEARQGAGKNFGIVAYIAVGTGVGGARIVSGHIDSHAAGFEPGHQIIDSEGASFGAANGRLERLIAGAGLKAQTGLEAKDIHDPRVWSRAAKQLAAGLVNAAVHWSPHVIVLGGSLICGVDGIPVVQVEEEFKRRLGDIYPELPAIKMATLGRQAGLVGAAEYARGKLREPRTRAM</sequence>
<gene>
    <name evidence="2" type="ORF">COU20_02645</name>
</gene>
<dbReference type="SUPFAM" id="SSF53067">
    <property type="entry name" value="Actin-like ATPase domain"/>
    <property type="match status" value="1"/>
</dbReference>
<evidence type="ECO:0000256" key="1">
    <source>
        <dbReference type="ARBA" id="ARBA00006479"/>
    </source>
</evidence>
<dbReference type="CDD" id="cd23763">
    <property type="entry name" value="ASKHA_ATPase_ROK"/>
    <property type="match status" value="1"/>
</dbReference>
<accession>A0A2H0U7K4</accession>
<dbReference type="PANTHER" id="PTHR18964:SF149">
    <property type="entry name" value="BIFUNCTIONAL UDP-N-ACETYLGLUCOSAMINE 2-EPIMERASE_N-ACETYLMANNOSAMINE KINASE"/>
    <property type="match status" value="1"/>
</dbReference>
<dbReference type="Pfam" id="PF00480">
    <property type="entry name" value="ROK"/>
    <property type="match status" value="1"/>
</dbReference>
<dbReference type="InterPro" id="IPR000600">
    <property type="entry name" value="ROK"/>
</dbReference>
<dbReference type="PANTHER" id="PTHR18964">
    <property type="entry name" value="ROK (REPRESSOR, ORF, KINASE) FAMILY"/>
    <property type="match status" value="1"/>
</dbReference>
<dbReference type="EMBL" id="PFBM01000016">
    <property type="protein sequence ID" value="PIR82397.1"/>
    <property type="molecule type" value="Genomic_DNA"/>
</dbReference>
<evidence type="ECO:0008006" key="4">
    <source>
        <dbReference type="Google" id="ProtNLM"/>
    </source>
</evidence>
<organism evidence="2 3">
    <name type="scientific">Candidatus Kaiserbacteria bacterium CG10_big_fil_rev_8_21_14_0_10_59_10</name>
    <dbReference type="NCBI Taxonomy" id="1974612"/>
    <lineage>
        <taxon>Bacteria</taxon>
        <taxon>Candidatus Kaiseribacteriota</taxon>
    </lineage>
</organism>
<dbReference type="Gene3D" id="3.30.420.40">
    <property type="match status" value="2"/>
</dbReference>
<proteinExistence type="inferred from homology"/>
<dbReference type="InterPro" id="IPR043129">
    <property type="entry name" value="ATPase_NBD"/>
</dbReference>
<evidence type="ECO:0000313" key="3">
    <source>
        <dbReference type="Proteomes" id="UP000231379"/>
    </source>
</evidence>
<evidence type="ECO:0000313" key="2">
    <source>
        <dbReference type="EMBL" id="PIR82397.1"/>
    </source>
</evidence>
<comment type="similarity">
    <text evidence="1">Belongs to the ROK (NagC/XylR) family.</text>
</comment>
<dbReference type="Proteomes" id="UP000231379">
    <property type="component" value="Unassembled WGS sequence"/>
</dbReference>
<protein>
    <recommendedName>
        <fullName evidence="4">ROK family protein</fullName>
    </recommendedName>
</protein>